<feature type="signal peptide" evidence="2">
    <location>
        <begin position="1"/>
        <end position="18"/>
    </location>
</feature>
<reference evidence="3 4" key="1">
    <citation type="submission" date="2019-07" db="EMBL/GenBank/DDBJ databases">
        <authorList>
            <person name="Jastrzebski P J."/>
            <person name="Paukszto L."/>
            <person name="Jastrzebski P J."/>
        </authorList>
    </citation>
    <scope>NUCLEOTIDE SEQUENCE [LARGE SCALE GENOMIC DNA]</scope>
    <source>
        <strain evidence="3 4">WMS-il1</strain>
    </source>
</reference>
<keyword evidence="4" id="KW-1185">Reference proteome</keyword>
<keyword evidence="1" id="KW-1133">Transmembrane helix</keyword>
<dbReference type="AlphaFoldDB" id="A0A564Z646"/>
<evidence type="ECO:0000256" key="1">
    <source>
        <dbReference type="SAM" id="Phobius"/>
    </source>
</evidence>
<proteinExistence type="predicted"/>
<keyword evidence="1" id="KW-0812">Transmembrane</keyword>
<evidence type="ECO:0000256" key="2">
    <source>
        <dbReference type="SAM" id="SignalP"/>
    </source>
</evidence>
<evidence type="ECO:0000313" key="3">
    <source>
        <dbReference type="EMBL" id="VUZ54348.1"/>
    </source>
</evidence>
<protein>
    <submittedName>
        <fullName evidence="3">Uncharacterized protein</fullName>
    </submittedName>
</protein>
<sequence>MWIAYVLYSLLPLAFVSGVPTSNTSNYFSDTTVSLGLNLTTPILEAVQVALQVQDNETDYLNGTVSAITTTSSLNGLHLIINSTTTVDYNSTTFLSYTTDLNHTPDSNSLTGHNYTHDLNYTTHPDFNYTLDITEDTSDWTEAMTSTQFPDMIVLVNENDPSEPPTLNKTLTSKDLENKLNKAEKIGAIVGSVMAIVILAIIIAIYFLYRKYRSESSDY</sequence>
<name>A0A564Z646_HYMDI</name>
<gene>
    <name evidence="3" type="ORF">WMSIL1_LOCUS12424</name>
</gene>
<evidence type="ECO:0000313" key="4">
    <source>
        <dbReference type="Proteomes" id="UP000321570"/>
    </source>
</evidence>
<organism evidence="3 4">
    <name type="scientific">Hymenolepis diminuta</name>
    <name type="common">Rat tapeworm</name>
    <dbReference type="NCBI Taxonomy" id="6216"/>
    <lineage>
        <taxon>Eukaryota</taxon>
        <taxon>Metazoa</taxon>
        <taxon>Spiralia</taxon>
        <taxon>Lophotrochozoa</taxon>
        <taxon>Platyhelminthes</taxon>
        <taxon>Cestoda</taxon>
        <taxon>Eucestoda</taxon>
        <taxon>Cyclophyllidea</taxon>
        <taxon>Hymenolepididae</taxon>
        <taxon>Hymenolepis</taxon>
    </lineage>
</organism>
<dbReference type="Proteomes" id="UP000321570">
    <property type="component" value="Unassembled WGS sequence"/>
</dbReference>
<feature type="transmembrane region" description="Helical" evidence="1">
    <location>
        <begin position="186"/>
        <end position="209"/>
    </location>
</feature>
<keyword evidence="2" id="KW-0732">Signal</keyword>
<feature type="chain" id="PRO_5021922279" evidence="2">
    <location>
        <begin position="19"/>
        <end position="219"/>
    </location>
</feature>
<keyword evidence="1" id="KW-0472">Membrane</keyword>
<accession>A0A564Z646</accession>
<dbReference type="EMBL" id="CABIJS010000632">
    <property type="protein sequence ID" value="VUZ54348.1"/>
    <property type="molecule type" value="Genomic_DNA"/>
</dbReference>